<protein>
    <submittedName>
        <fullName evidence="2">Serine/threonine-protein kinase ATG1t</fullName>
    </submittedName>
</protein>
<evidence type="ECO:0000313" key="2">
    <source>
        <dbReference type="EMBL" id="RDY11252.1"/>
    </source>
</evidence>
<evidence type="ECO:0000259" key="1">
    <source>
        <dbReference type="PROSITE" id="PS50011"/>
    </source>
</evidence>
<dbReference type="AlphaFoldDB" id="A0A371I889"/>
<comment type="caution">
    <text evidence="2">The sequence shown here is derived from an EMBL/GenBank/DDBJ whole genome shotgun (WGS) entry which is preliminary data.</text>
</comment>
<name>A0A371I889_MUCPR</name>
<gene>
    <name evidence="2" type="ORF">CR513_04114</name>
</gene>
<reference evidence="2" key="1">
    <citation type="submission" date="2018-05" db="EMBL/GenBank/DDBJ databases">
        <title>Draft genome of Mucuna pruriens seed.</title>
        <authorList>
            <person name="Nnadi N.E."/>
            <person name="Vos R."/>
            <person name="Hasami M.H."/>
            <person name="Devisetty U.K."/>
            <person name="Aguiy J.C."/>
        </authorList>
    </citation>
    <scope>NUCLEOTIDE SEQUENCE [LARGE SCALE GENOMIC DNA]</scope>
    <source>
        <strain evidence="2">JCA_2017</strain>
    </source>
</reference>
<feature type="non-terminal residue" evidence="2">
    <location>
        <position position="294"/>
    </location>
</feature>
<keyword evidence="2" id="KW-0808">Transferase</keyword>
<dbReference type="Gene3D" id="1.10.510.10">
    <property type="entry name" value="Transferase(Phosphotransferase) domain 1"/>
    <property type="match status" value="1"/>
</dbReference>
<dbReference type="PROSITE" id="PS50011">
    <property type="entry name" value="PROTEIN_KINASE_DOM"/>
    <property type="match status" value="1"/>
</dbReference>
<dbReference type="GO" id="GO:0005776">
    <property type="term" value="C:autophagosome"/>
    <property type="evidence" value="ECO:0007669"/>
    <property type="project" value="TreeGrafter"/>
</dbReference>
<dbReference type="GO" id="GO:0000045">
    <property type="term" value="P:autophagosome assembly"/>
    <property type="evidence" value="ECO:0007669"/>
    <property type="project" value="TreeGrafter"/>
</dbReference>
<keyword evidence="2" id="KW-0418">Kinase</keyword>
<dbReference type="PANTHER" id="PTHR24348:SF53">
    <property type="entry name" value="SERINE_THREONINE-PROTEIN KINASE ATG1T"/>
    <property type="match status" value="1"/>
</dbReference>
<dbReference type="GO" id="GO:0004674">
    <property type="term" value="F:protein serine/threonine kinase activity"/>
    <property type="evidence" value="ECO:0007669"/>
    <property type="project" value="InterPro"/>
</dbReference>
<dbReference type="Proteomes" id="UP000257109">
    <property type="component" value="Unassembled WGS sequence"/>
</dbReference>
<dbReference type="PANTHER" id="PTHR24348">
    <property type="entry name" value="SERINE/THREONINE-PROTEIN KINASE UNC-51-RELATED"/>
    <property type="match status" value="1"/>
</dbReference>
<feature type="domain" description="Protein kinase" evidence="1">
    <location>
        <begin position="19"/>
        <end position="294"/>
    </location>
</feature>
<dbReference type="GO" id="GO:0016020">
    <property type="term" value="C:membrane"/>
    <property type="evidence" value="ECO:0007669"/>
    <property type="project" value="TreeGrafter"/>
</dbReference>
<organism evidence="2 3">
    <name type="scientific">Mucuna pruriens</name>
    <name type="common">Velvet bean</name>
    <name type="synonym">Dolichos pruriens</name>
    <dbReference type="NCBI Taxonomy" id="157652"/>
    <lineage>
        <taxon>Eukaryota</taxon>
        <taxon>Viridiplantae</taxon>
        <taxon>Streptophyta</taxon>
        <taxon>Embryophyta</taxon>
        <taxon>Tracheophyta</taxon>
        <taxon>Spermatophyta</taxon>
        <taxon>Magnoliopsida</taxon>
        <taxon>eudicotyledons</taxon>
        <taxon>Gunneridae</taxon>
        <taxon>Pentapetalae</taxon>
        <taxon>rosids</taxon>
        <taxon>fabids</taxon>
        <taxon>Fabales</taxon>
        <taxon>Fabaceae</taxon>
        <taxon>Papilionoideae</taxon>
        <taxon>50 kb inversion clade</taxon>
        <taxon>NPAAA clade</taxon>
        <taxon>indigoferoid/millettioid clade</taxon>
        <taxon>Phaseoleae</taxon>
        <taxon>Mucuna</taxon>
    </lineage>
</organism>
<dbReference type="SUPFAM" id="SSF56112">
    <property type="entry name" value="Protein kinase-like (PK-like)"/>
    <property type="match status" value="1"/>
</dbReference>
<evidence type="ECO:0000313" key="3">
    <source>
        <dbReference type="Proteomes" id="UP000257109"/>
    </source>
</evidence>
<dbReference type="STRING" id="157652.A0A371I889"/>
<dbReference type="InterPro" id="IPR011009">
    <property type="entry name" value="Kinase-like_dom_sf"/>
</dbReference>
<dbReference type="InterPro" id="IPR045269">
    <property type="entry name" value="Atg1-like"/>
</dbReference>
<dbReference type="Pfam" id="PF00069">
    <property type="entry name" value="Pkinase"/>
    <property type="match status" value="1"/>
</dbReference>
<dbReference type="GO" id="GO:0000407">
    <property type="term" value="C:phagophore assembly site"/>
    <property type="evidence" value="ECO:0007669"/>
    <property type="project" value="TreeGrafter"/>
</dbReference>
<proteinExistence type="predicted"/>
<dbReference type="InterPro" id="IPR000719">
    <property type="entry name" value="Prot_kinase_dom"/>
</dbReference>
<accession>A0A371I889</accession>
<sequence length="294" mass="32824">MECEGKDIGKLVRVGKESYLLKSKIGEASFSAVWRAEQRPNGEDVAVKQVFLSKLSPRLKASLDCEINFLSSVNHPNIIRLLHFFQDDGCVYLVLEFCTGGNLASYIQSHGRVQQQTARKFMQQLGCGLKVLHSHSIIHRDLKPEQILFALVLLLNQNILLSSHGSDAVLKIADFGLSRTVRPGEYAETVCGSPLYMAPEVLQFQRYDDKADMWSVGAILFELLNGYPPFKGRNNVQVLKNITSCTCLPFSHLILSGLDPDCLDICSRLLCLNPGINMELKRELFNTEGGMVSF</sequence>
<dbReference type="OrthoDB" id="346907at2759"/>
<dbReference type="GO" id="GO:0005524">
    <property type="term" value="F:ATP binding"/>
    <property type="evidence" value="ECO:0007669"/>
    <property type="project" value="InterPro"/>
</dbReference>
<keyword evidence="3" id="KW-1185">Reference proteome</keyword>
<dbReference type="GO" id="GO:0010506">
    <property type="term" value="P:regulation of autophagy"/>
    <property type="evidence" value="ECO:0007669"/>
    <property type="project" value="InterPro"/>
</dbReference>
<dbReference type="GO" id="GO:0005829">
    <property type="term" value="C:cytosol"/>
    <property type="evidence" value="ECO:0007669"/>
    <property type="project" value="TreeGrafter"/>
</dbReference>
<dbReference type="EMBL" id="QJKJ01000678">
    <property type="protein sequence ID" value="RDY11252.1"/>
    <property type="molecule type" value="Genomic_DNA"/>
</dbReference>